<keyword evidence="1" id="KW-0812">Transmembrane</keyword>
<keyword evidence="1" id="KW-1133">Transmembrane helix</keyword>
<dbReference type="Gene3D" id="1.20.1720.10">
    <property type="entry name" value="Multidrug resistance protein D"/>
    <property type="match status" value="1"/>
</dbReference>
<proteinExistence type="predicted"/>
<evidence type="ECO:0000313" key="2">
    <source>
        <dbReference type="EMBL" id="SQA98778.1"/>
    </source>
</evidence>
<dbReference type="Proteomes" id="UP000251197">
    <property type="component" value="Unassembled WGS sequence"/>
</dbReference>
<reference evidence="2 3" key="1">
    <citation type="submission" date="2018-06" db="EMBL/GenBank/DDBJ databases">
        <authorList>
            <consortium name="Pathogen Informatics"/>
            <person name="Doyle S."/>
        </authorList>
    </citation>
    <scope>NUCLEOTIDE SEQUENCE [LARGE SCALE GENOMIC DNA]</scope>
    <source>
        <strain evidence="2 3">NCTC12120</strain>
    </source>
</reference>
<feature type="transmembrane region" description="Helical" evidence="1">
    <location>
        <begin position="54"/>
        <end position="73"/>
    </location>
</feature>
<protein>
    <recommendedName>
        <fullName evidence="4">Multidrug resistance protein B</fullName>
    </recommendedName>
</protein>
<evidence type="ECO:0000313" key="3">
    <source>
        <dbReference type="Proteomes" id="UP000251197"/>
    </source>
</evidence>
<dbReference type="AlphaFoldDB" id="A0A2X2T358"/>
<accession>A0A2X2T358</accession>
<feature type="transmembrane region" description="Helical" evidence="1">
    <location>
        <begin position="16"/>
        <end position="42"/>
    </location>
</feature>
<dbReference type="SUPFAM" id="SSF103473">
    <property type="entry name" value="MFS general substrate transporter"/>
    <property type="match status" value="1"/>
</dbReference>
<dbReference type="EMBL" id="UAVU01000003">
    <property type="protein sequence ID" value="SQA98778.1"/>
    <property type="molecule type" value="Genomic_DNA"/>
</dbReference>
<gene>
    <name evidence="2" type="ORF">NCTC12120_02675</name>
</gene>
<sequence>MSTVLAAPVAKNDTTVLLVASMGCAMTVIDTNIVGVVLPTIARVLDASFADMEWVIGAYVLCFLPCCCLLVRWRTASADGASFYSASPCLRWPLSPAGRQPPF</sequence>
<evidence type="ECO:0000256" key="1">
    <source>
        <dbReference type="SAM" id="Phobius"/>
    </source>
</evidence>
<name>A0A2X2T358_9ENTR</name>
<dbReference type="InterPro" id="IPR036259">
    <property type="entry name" value="MFS_trans_sf"/>
</dbReference>
<keyword evidence="1" id="KW-0472">Membrane</keyword>
<organism evidence="2 3">
    <name type="scientific">Cedecea neteri</name>
    <dbReference type="NCBI Taxonomy" id="158822"/>
    <lineage>
        <taxon>Bacteria</taxon>
        <taxon>Pseudomonadati</taxon>
        <taxon>Pseudomonadota</taxon>
        <taxon>Gammaproteobacteria</taxon>
        <taxon>Enterobacterales</taxon>
        <taxon>Enterobacteriaceae</taxon>
        <taxon>Cedecea</taxon>
    </lineage>
</organism>
<evidence type="ECO:0008006" key="4">
    <source>
        <dbReference type="Google" id="ProtNLM"/>
    </source>
</evidence>